<reference evidence="5" key="1">
    <citation type="journal article" date="2019" name="Int. J. Syst. Evol. Microbiol.">
        <title>The Global Catalogue of Microorganisms (GCM) 10K type strain sequencing project: providing services to taxonomists for standard genome sequencing and annotation.</title>
        <authorList>
            <consortium name="The Broad Institute Genomics Platform"/>
            <consortium name="The Broad Institute Genome Sequencing Center for Infectious Disease"/>
            <person name="Wu L."/>
            <person name="Ma J."/>
        </authorList>
    </citation>
    <scope>NUCLEOTIDE SEQUENCE [LARGE SCALE GENOMIC DNA]</scope>
    <source>
        <strain evidence="5">JCM 13249</strain>
    </source>
</reference>
<evidence type="ECO:0000256" key="2">
    <source>
        <dbReference type="SAM" id="Phobius"/>
    </source>
</evidence>
<keyword evidence="2" id="KW-0472">Membrane</keyword>
<feature type="chain" id="PRO_5045943085" description="LPXTG cell wall anchor domain-containing protein" evidence="3">
    <location>
        <begin position="30"/>
        <end position="259"/>
    </location>
</feature>
<evidence type="ECO:0000313" key="4">
    <source>
        <dbReference type="EMBL" id="GAA1770230.1"/>
    </source>
</evidence>
<accession>A0ABP4X8N9</accession>
<keyword evidence="5" id="KW-1185">Reference proteome</keyword>
<gene>
    <name evidence="4" type="ORF">GCM10009681_47020</name>
</gene>
<name>A0ABP4X8N9_9ACTN</name>
<protein>
    <recommendedName>
        <fullName evidence="6">LPXTG cell wall anchor domain-containing protein</fullName>
    </recommendedName>
</protein>
<feature type="signal peptide" evidence="3">
    <location>
        <begin position="1"/>
        <end position="29"/>
    </location>
</feature>
<dbReference type="RefSeq" id="WP_344086059.1">
    <property type="nucleotide sequence ID" value="NZ_BAAALS010000028.1"/>
</dbReference>
<feature type="transmembrane region" description="Helical" evidence="2">
    <location>
        <begin position="229"/>
        <end position="249"/>
    </location>
</feature>
<keyword evidence="2" id="KW-0812">Transmembrane</keyword>
<dbReference type="EMBL" id="BAAALS010000028">
    <property type="protein sequence ID" value="GAA1770230.1"/>
    <property type="molecule type" value="Genomic_DNA"/>
</dbReference>
<evidence type="ECO:0000256" key="1">
    <source>
        <dbReference type="SAM" id="MobiDB-lite"/>
    </source>
</evidence>
<keyword evidence="2" id="KW-1133">Transmembrane helix</keyword>
<evidence type="ECO:0000256" key="3">
    <source>
        <dbReference type="SAM" id="SignalP"/>
    </source>
</evidence>
<dbReference type="NCBIfam" id="TIGR01167">
    <property type="entry name" value="LPXTG_anchor"/>
    <property type="match status" value="1"/>
</dbReference>
<keyword evidence="3" id="KW-0732">Signal</keyword>
<proteinExistence type="predicted"/>
<dbReference type="Proteomes" id="UP001500655">
    <property type="component" value="Unassembled WGS sequence"/>
</dbReference>
<feature type="region of interest" description="Disordered" evidence="1">
    <location>
        <begin position="148"/>
        <end position="221"/>
    </location>
</feature>
<comment type="caution">
    <text evidence="4">The sequence shown here is derived from an EMBL/GenBank/DDBJ whole genome shotgun (WGS) entry which is preliminary data.</text>
</comment>
<evidence type="ECO:0008006" key="6">
    <source>
        <dbReference type="Google" id="ProtNLM"/>
    </source>
</evidence>
<evidence type="ECO:0000313" key="5">
    <source>
        <dbReference type="Proteomes" id="UP001500655"/>
    </source>
</evidence>
<organism evidence="4 5">
    <name type="scientific">Luedemannella helvata</name>
    <dbReference type="NCBI Taxonomy" id="349315"/>
    <lineage>
        <taxon>Bacteria</taxon>
        <taxon>Bacillati</taxon>
        <taxon>Actinomycetota</taxon>
        <taxon>Actinomycetes</taxon>
        <taxon>Micromonosporales</taxon>
        <taxon>Micromonosporaceae</taxon>
        <taxon>Luedemannella</taxon>
    </lineage>
</organism>
<sequence>MASAWRARFMTAVGTAGLVVFGFASPASADSVTISINPGNIAPGGTSASTFGDQSCDANQGGGPYAGQDVWVFNLPSSGSAAEKSRFESITATFDTGAGTVTKTIPPDGTIVFIGTSMGFVTTPAGWKLTAATAVVTKPEPQFVLTHTCPAGTPTTAPATTTPAPTKPAATTVPPTTATATTPVPDSSEPGTTDAPPTSGAPTTGVAPATPGPSTSPASGGLPVTGSSLGVLLAVGAGMVAAGAALLLARKRRDTGTAA</sequence>